<dbReference type="AlphaFoldDB" id="A0A9P1MAU1"/>
<comment type="caution">
    <text evidence="3">The sequence shown here is derived from an EMBL/GenBank/DDBJ whole genome shotgun (WGS) entry which is preliminary data.</text>
</comment>
<keyword evidence="2" id="KW-0812">Transmembrane</keyword>
<protein>
    <submittedName>
        <fullName evidence="3">Uncharacterized protein</fullName>
    </submittedName>
</protein>
<keyword evidence="4" id="KW-1185">Reference proteome</keyword>
<feature type="transmembrane region" description="Helical" evidence="2">
    <location>
        <begin position="110"/>
        <end position="131"/>
    </location>
</feature>
<feature type="transmembrane region" description="Helical" evidence="2">
    <location>
        <begin position="53"/>
        <end position="71"/>
    </location>
</feature>
<dbReference type="EMBL" id="CALLCH030000010">
    <property type="protein sequence ID" value="CAI4214024.1"/>
    <property type="molecule type" value="Genomic_DNA"/>
</dbReference>
<dbReference type="GO" id="GO:0001228">
    <property type="term" value="F:DNA-binding transcription activator activity, RNA polymerase II-specific"/>
    <property type="evidence" value="ECO:0007669"/>
    <property type="project" value="TreeGrafter"/>
</dbReference>
<evidence type="ECO:0000256" key="1">
    <source>
        <dbReference type="SAM" id="MobiDB-lite"/>
    </source>
</evidence>
<proteinExistence type="predicted"/>
<evidence type="ECO:0000313" key="4">
    <source>
        <dbReference type="Proteomes" id="UP000838763"/>
    </source>
</evidence>
<feature type="transmembrane region" description="Helical" evidence="2">
    <location>
        <begin position="77"/>
        <end position="98"/>
    </location>
</feature>
<sequence length="752" mass="83886">MISGPYAPLQSNQLDEPNEPVMDPLNPDKSIVCFLRCCKGERFMCLNLVRANVFLWFLWVIVTGFCFMQRLSVGPLVVTVVAAVSGVALASHLVYAAWGPRKRNYSANLSSTYLTLLCTTIGLPFLYWAFWHPDMTRDVVVFSQDSVDQVYFPSLTLFQRSDWTSQARLGTVVKPKCFVGWHQEAPGTPDCSEVGIDDMGTQACRCEGSWAEEVVDFTWYNTSYRALNFNSTAALASKTPTTQMIVQAFFDFNTQKAREDSSHVLSPSLWVAIYDPTLTLEQALEDNYTRMTLINANGLTAINLGLHSRQQFDKTPALDYQLSISTIPATDLPCDTSSGEAAQQCFISLFIQFPTFERRISVQDKAMNLETAVALISRLRRDSSVLQQMLPPPRDLLLHGAIRTPTSRRSSPGSQHHSVGYGSGYVTPSTPAPTQSLAAQAVDLELTHFYLTHTYKTLWGRPEVHPIWRDVVFFDAIRHPFLLNGLLAVAAMHKIITCGDPDGTYASAALRKQTAALEGFVPLLHDMTPEAAEVAFPMSILVSYWAFASRNLPPELSILSATEDLLPTAFADQHTNSSTASPAATPTAAPESVLTQFLELARRVRPTHAVHSSARETLLRSKLSPLMKVPDPSELPELDEDTRRALARLHERVDPLLGPIWDAGAKPEFLALDNLYRGFLEELRARNQAALTVLAYWAVALHSLDDRWWAKGWATPLIEEVTWIVQGPWRELVMWPRRRVGLDSDLGLHRPP</sequence>
<reference evidence="3" key="1">
    <citation type="submission" date="2022-11" db="EMBL/GenBank/DDBJ databases">
        <authorList>
            <person name="Scott C."/>
            <person name="Bruce N."/>
        </authorList>
    </citation>
    <scope>NUCLEOTIDE SEQUENCE</scope>
</reference>
<evidence type="ECO:0000256" key="2">
    <source>
        <dbReference type="SAM" id="Phobius"/>
    </source>
</evidence>
<dbReference type="PANTHER" id="PTHR47784:SF5">
    <property type="entry name" value="STEROL UPTAKE CONTROL PROTEIN 2"/>
    <property type="match status" value="1"/>
</dbReference>
<name>A0A9P1MAU1_9PEZI</name>
<keyword evidence="2" id="KW-1133">Transmembrane helix</keyword>
<organism evidence="3 4">
    <name type="scientific">Parascedosporium putredinis</name>
    <dbReference type="NCBI Taxonomy" id="1442378"/>
    <lineage>
        <taxon>Eukaryota</taxon>
        <taxon>Fungi</taxon>
        <taxon>Dikarya</taxon>
        <taxon>Ascomycota</taxon>
        <taxon>Pezizomycotina</taxon>
        <taxon>Sordariomycetes</taxon>
        <taxon>Hypocreomycetidae</taxon>
        <taxon>Microascales</taxon>
        <taxon>Microascaceae</taxon>
        <taxon>Parascedosporium</taxon>
    </lineage>
</organism>
<evidence type="ECO:0000313" key="3">
    <source>
        <dbReference type="EMBL" id="CAI4214024.1"/>
    </source>
</evidence>
<dbReference type="PANTHER" id="PTHR47784">
    <property type="entry name" value="STEROL UPTAKE CONTROL PROTEIN 2"/>
    <property type="match status" value="1"/>
</dbReference>
<accession>A0A9P1MAU1</accession>
<feature type="region of interest" description="Disordered" evidence="1">
    <location>
        <begin position="404"/>
        <end position="425"/>
    </location>
</feature>
<dbReference type="Proteomes" id="UP000838763">
    <property type="component" value="Unassembled WGS sequence"/>
</dbReference>
<dbReference type="InterPro" id="IPR053157">
    <property type="entry name" value="Sterol_Uptake_Regulator"/>
</dbReference>
<keyword evidence="2" id="KW-0472">Membrane</keyword>
<gene>
    <name evidence="3" type="ORF">PPNO1_LOCUS3758</name>
</gene>
<dbReference type="OrthoDB" id="5377194at2759"/>